<keyword evidence="3" id="KW-0804">Transcription</keyword>
<dbReference type="SUPFAM" id="SSF48498">
    <property type="entry name" value="Tetracyclin repressor-like, C-terminal domain"/>
    <property type="match status" value="1"/>
</dbReference>
<evidence type="ECO:0000256" key="3">
    <source>
        <dbReference type="ARBA" id="ARBA00023163"/>
    </source>
</evidence>
<dbReference type="Pfam" id="PF00440">
    <property type="entry name" value="TetR_N"/>
    <property type="match status" value="1"/>
</dbReference>
<comment type="caution">
    <text evidence="6">The sequence shown here is derived from an EMBL/GenBank/DDBJ whole genome shotgun (WGS) entry which is preliminary data.</text>
</comment>
<dbReference type="InterPro" id="IPR009057">
    <property type="entry name" value="Homeodomain-like_sf"/>
</dbReference>
<dbReference type="Gene3D" id="1.10.357.10">
    <property type="entry name" value="Tetracycline Repressor, domain 2"/>
    <property type="match status" value="1"/>
</dbReference>
<evidence type="ECO:0000313" key="6">
    <source>
        <dbReference type="EMBL" id="MFC4737940.1"/>
    </source>
</evidence>
<keyword evidence="2 4" id="KW-0238">DNA-binding</keyword>
<dbReference type="EMBL" id="JBHSGK010000020">
    <property type="protein sequence ID" value="MFC4737940.1"/>
    <property type="molecule type" value="Genomic_DNA"/>
</dbReference>
<feature type="domain" description="HTH tetR-type" evidence="5">
    <location>
        <begin position="2"/>
        <end position="62"/>
    </location>
</feature>
<gene>
    <name evidence="6" type="ORF">ACFO4L_15270</name>
</gene>
<dbReference type="InterPro" id="IPR001647">
    <property type="entry name" value="HTH_TetR"/>
</dbReference>
<dbReference type="PANTHER" id="PTHR47506">
    <property type="entry name" value="TRANSCRIPTIONAL REGULATORY PROTEIN"/>
    <property type="match status" value="1"/>
</dbReference>
<evidence type="ECO:0000259" key="5">
    <source>
        <dbReference type="PROSITE" id="PS50977"/>
    </source>
</evidence>
<keyword evidence="7" id="KW-1185">Reference proteome</keyword>
<dbReference type="PROSITE" id="PS50977">
    <property type="entry name" value="HTH_TETR_2"/>
    <property type="match status" value="1"/>
</dbReference>
<name>A0ABV9P0Y1_9BACI</name>
<protein>
    <submittedName>
        <fullName evidence="6">TetR/AcrR family transcriptional regulator</fullName>
    </submittedName>
</protein>
<organism evidence="6 7">
    <name type="scientific">Bacillus daqingensis</name>
    <dbReference type="NCBI Taxonomy" id="872396"/>
    <lineage>
        <taxon>Bacteria</taxon>
        <taxon>Bacillati</taxon>
        <taxon>Bacillota</taxon>
        <taxon>Bacilli</taxon>
        <taxon>Bacillales</taxon>
        <taxon>Bacillaceae</taxon>
        <taxon>Bacillus</taxon>
    </lineage>
</organism>
<dbReference type="SUPFAM" id="SSF46689">
    <property type="entry name" value="Homeodomain-like"/>
    <property type="match status" value="1"/>
</dbReference>
<dbReference type="Gene3D" id="1.10.10.60">
    <property type="entry name" value="Homeodomain-like"/>
    <property type="match status" value="1"/>
</dbReference>
<dbReference type="PRINTS" id="PR00455">
    <property type="entry name" value="HTHTETR"/>
</dbReference>
<evidence type="ECO:0000256" key="4">
    <source>
        <dbReference type="PROSITE-ProRule" id="PRU00335"/>
    </source>
</evidence>
<dbReference type="PANTHER" id="PTHR47506:SF6">
    <property type="entry name" value="HTH-TYPE TRANSCRIPTIONAL REPRESSOR NEMR"/>
    <property type="match status" value="1"/>
</dbReference>
<keyword evidence="1" id="KW-0805">Transcription regulation</keyword>
<dbReference type="Proteomes" id="UP001595896">
    <property type="component" value="Unassembled WGS sequence"/>
</dbReference>
<reference evidence="7" key="1">
    <citation type="journal article" date="2019" name="Int. J. Syst. Evol. Microbiol.">
        <title>The Global Catalogue of Microorganisms (GCM) 10K type strain sequencing project: providing services to taxonomists for standard genome sequencing and annotation.</title>
        <authorList>
            <consortium name="The Broad Institute Genomics Platform"/>
            <consortium name="The Broad Institute Genome Sequencing Center for Infectious Disease"/>
            <person name="Wu L."/>
            <person name="Ma J."/>
        </authorList>
    </citation>
    <scope>NUCLEOTIDE SEQUENCE [LARGE SCALE GENOMIC DNA]</scope>
    <source>
        <strain evidence="7">JCM 12165</strain>
    </source>
</reference>
<feature type="DNA-binding region" description="H-T-H motif" evidence="4">
    <location>
        <begin position="25"/>
        <end position="44"/>
    </location>
</feature>
<evidence type="ECO:0000313" key="7">
    <source>
        <dbReference type="Proteomes" id="UP001595896"/>
    </source>
</evidence>
<proteinExistence type="predicted"/>
<evidence type="ECO:0000256" key="2">
    <source>
        <dbReference type="ARBA" id="ARBA00023125"/>
    </source>
</evidence>
<dbReference type="InterPro" id="IPR036271">
    <property type="entry name" value="Tet_transcr_reg_TetR-rel_C_sf"/>
</dbReference>
<accession>A0ABV9P0Y1</accession>
<evidence type="ECO:0000256" key="1">
    <source>
        <dbReference type="ARBA" id="ARBA00023015"/>
    </source>
</evidence>
<sequence>MMKTREKILEASIELFTASGYEGTSLGAIADKVGIKKPSLYAHFKNKEAIFLEAVEIGEAGYHDLLKRMINEQKGTAAHILRSLLEEAVAAFEEEHLLSQFYYRFLFFPPSGLEEKISSITTQGTRRLDALLADIIERGQEEGELTTELTVEQILRSYLCMLGGTDFDIRYYQHSSVDRKAYLEMIWSVFWRGVKA</sequence>